<name>A0AA40CWS1_9PEZI</name>
<evidence type="ECO:0008006" key="5">
    <source>
        <dbReference type="Google" id="ProtNLM"/>
    </source>
</evidence>
<keyword evidence="2" id="KW-0732">Signal</keyword>
<feature type="region of interest" description="Disordered" evidence="1">
    <location>
        <begin position="34"/>
        <end position="59"/>
    </location>
</feature>
<comment type="caution">
    <text evidence="3">The sequence shown here is derived from an EMBL/GenBank/DDBJ whole genome shotgun (WGS) entry which is preliminary data.</text>
</comment>
<keyword evidence="4" id="KW-1185">Reference proteome</keyword>
<evidence type="ECO:0000313" key="3">
    <source>
        <dbReference type="EMBL" id="KAK0652013.1"/>
    </source>
</evidence>
<dbReference type="EMBL" id="JAULSV010000002">
    <property type="protein sequence ID" value="KAK0652013.1"/>
    <property type="molecule type" value="Genomic_DNA"/>
</dbReference>
<proteinExistence type="predicted"/>
<sequence>MIAFKTSMTRCWYHHRVSVLGLAALVLLRLPSSNYHHDDVPSDNTTSRPNSSSTRRVRDPFIGPRRQIWLAYLHVP</sequence>
<gene>
    <name evidence="3" type="ORF">B0T16DRAFT_405200</name>
</gene>
<accession>A0AA40CWS1</accession>
<feature type="chain" id="PRO_5041398307" description="Secreted protein" evidence="2">
    <location>
        <begin position="36"/>
        <end position="76"/>
    </location>
</feature>
<feature type="signal peptide" evidence="2">
    <location>
        <begin position="1"/>
        <end position="35"/>
    </location>
</feature>
<evidence type="ECO:0000256" key="1">
    <source>
        <dbReference type="SAM" id="MobiDB-lite"/>
    </source>
</evidence>
<evidence type="ECO:0000256" key="2">
    <source>
        <dbReference type="SAM" id="SignalP"/>
    </source>
</evidence>
<organism evidence="3 4">
    <name type="scientific">Cercophora newfieldiana</name>
    <dbReference type="NCBI Taxonomy" id="92897"/>
    <lineage>
        <taxon>Eukaryota</taxon>
        <taxon>Fungi</taxon>
        <taxon>Dikarya</taxon>
        <taxon>Ascomycota</taxon>
        <taxon>Pezizomycotina</taxon>
        <taxon>Sordariomycetes</taxon>
        <taxon>Sordariomycetidae</taxon>
        <taxon>Sordariales</taxon>
        <taxon>Lasiosphaeriaceae</taxon>
        <taxon>Cercophora</taxon>
    </lineage>
</organism>
<protein>
    <recommendedName>
        <fullName evidence="5">Secreted protein</fullName>
    </recommendedName>
</protein>
<feature type="compositionally biased region" description="Low complexity" evidence="1">
    <location>
        <begin position="42"/>
        <end position="54"/>
    </location>
</feature>
<evidence type="ECO:0000313" key="4">
    <source>
        <dbReference type="Proteomes" id="UP001174936"/>
    </source>
</evidence>
<dbReference type="Proteomes" id="UP001174936">
    <property type="component" value="Unassembled WGS sequence"/>
</dbReference>
<reference evidence="3" key="1">
    <citation type="submission" date="2023-06" db="EMBL/GenBank/DDBJ databases">
        <title>Genome-scale phylogeny and comparative genomics of the fungal order Sordariales.</title>
        <authorList>
            <consortium name="Lawrence Berkeley National Laboratory"/>
            <person name="Hensen N."/>
            <person name="Bonometti L."/>
            <person name="Westerberg I."/>
            <person name="Brannstrom I.O."/>
            <person name="Guillou S."/>
            <person name="Cros-Aarteil S."/>
            <person name="Calhoun S."/>
            <person name="Haridas S."/>
            <person name="Kuo A."/>
            <person name="Mondo S."/>
            <person name="Pangilinan J."/>
            <person name="Riley R."/>
            <person name="Labutti K."/>
            <person name="Andreopoulos B."/>
            <person name="Lipzen A."/>
            <person name="Chen C."/>
            <person name="Yanf M."/>
            <person name="Daum C."/>
            <person name="Ng V."/>
            <person name="Clum A."/>
            <person name="Steindorff A."/>
            <person name="Ohm R."/>
            <person name="Martin F."/>
            <person name="Silar P."/>
            <person name="Natvig D."/>
            <person name="Lalanne C."/>
            <person name="Gautier V."/>
            <person name="Ament-Velasquez S.L."/>
            <person name="Kruys A."/>
            <person name="Hutchinson M.I."/>
            <person name="Powell A.J."/>
            <person name="Barry K."/>
            <person name="Miller A.N."/>
            <person name="Grigoriev I.V."/>
            <person name="Debuchy R."/>
            <person name="Gladieux P."/>
            <person name="Thoren M.H."/>
            <person name="Johannesson H."/>
        </authorList>
    </citation>
    <scope>NUCLEOTIDE SEQUENCE</scope>
    <source>
        <strain evidence="3">SMH2532-1</strain>
    </source>
</reference>
<dbReference type="AlphaFoldDB" id="A0AA40CWS1"/>